<keyword evidence="7 9" id="KW-0472">Membrane</keyword>
<dbReference type="GO" id="GO:0044610">
    <property type="term" value="F:FMN transmembrane transporter activity"/>
    <property type="evidence" value="ECO:0000318"/>
    <property type="project" value="GO_Central"/>
</dbReference>
<dbReference type="InterPro" id="IPR023395">
    <property type="entry name" value="MCP_dom_sf"/>
</dbReference>
<dbReference type="EMBL" id="CM000640">
    <property type="protein sequence ID" value="EED93570.1"/>
    <property type="molecule type" value="Genomic_DNA"/>
</dbReference>
<keyword evidence="12" id="KW-1185">Reference proteome</keyword>
<dbReference type="Gene3D" id="1.50.40.10">
    <property type="entry name" value="Mitochondrial carrier domain"/>
    <property type="match status" value="1"/>
</dbReference>
<dbReference type="InParanoid" id="B8BWQ4"/>
<dbReference type="Proteomes" id="UP000001449">
    <property type="component" value="Chromosome 3"/>
</dbReference>
<gene>
    <name evidence="11" type="ORF">THAPSDRAFT_261623</name>
</gene>
<evidence type="ECO:0000256" key="7">
    <source>
        <dbReference type="ARBA" id="ARBA00023136"/>
    </source>
</evidence>
<reference evidence="11 12" key="2">
    <citation type="journal article" date="2008" name="Nature">
        <title>The Phaeodactylum genome reveals the evolutionary history of diatom genomes.</title>
        <authorList>
            <person name="Bowler C."/>
            <person name="Allen A.E."/>
            <person name="Badger J.H."/>
            <person name="Grimwood J."/>
            <person name="Jabbari K."/>
            <person name="Kuo A."/>
            <person name="Maheswari U."/>
            <person name="Martens C."/>
            <person name="Maumus F."/>
            <person name="Otillar R.P."/>
            <person name="Rayko E."/>
            <person name="Salamov A."/>
            <person name="Vandepoele K."/>
            <person name="Beszteri B."/>
            <person name="Gruber A."/>
            <person name="Heijde M."/>
            <person name="Katinka M."/>
            <person name="Mock T."/>
            <person name="Valentin K."/>
            <person name="Verret F."/>
            <person name="Berges J.A."/>
            <person name="Brownlee C."/>
            <person name="Cadoret J.P."/>
            <person name="Chiovitti A."/>
            <person name="Choi C.J."/>
            <person name="Coesel S."/>
            <person name="De Martino A."/>
            <person name="Detter J.C."/>
            <person name="Durkin C."/>
            <person name="Falciatore A."/>
            <person name="Fournet J."/>
            <person name="Haruta M."/>
            <person name="Huysman M.J."/>
            <person name="Jenkins B.D."/>
            <person name="Jiroutova K."/>
            <person name="Jorgensen R.E."/>
            <person name="Joubert Y."/>
            <person name="Kaplan A."/>
            <person name="Kroger N."/>
            <person name="Kroth P.G."/>
            <person name="La Roche J."/>
            <person name="Lindquist E."/>
            <person name="Lommer M."/>
            <person name="Martin-Jezequel V."/>
            <person name="Lopez P.J."/>
            <person name="Lucas S."/>
            <person name="Mangogna M."/>
            <person name="McGinnis K."/>
            <person name="Medlin L.K."/>
            <person name="Montsant A."/>
            <person name="Oudot-Le Secq M.P."/>
            <person name="Napoli C."/>
            <person name="Obornik M."/>
            <person name="Parker M.S."/>
            <person name="Petit J.L."/>
            <person name="Porcel B.M."/>
            <person name="Poulsen N."/>
            <person name="Robison M."/>
            <person name="Rychlewski L."/>
            <person name="Rynearson T.A."/>
            <person name="Schmutz J."/>
            <person name="Shapiro H."/>
            <person name="Siaut M."/>
            <person name="Stanley M."/>
            <person name="Sussman M.R."/>
            <person name="Taylor A.R."/>
            <person name="Vardi A."/>
            <person name="von Dassow P."/>
            <person name="Vyverman W."/>
            <person name="Willis A."/>
            <person name="Wyrwicz L.S."/>
            <person name="Rokhsar D.S."/>
            <person name="Weissenbach J."/>
            <person name="Armbrust E.V."/>
            <person name="Green B.R."/>
            <person name="Van de Peer Y."/>
            <person name="Grigoriev I.V."/>
        </authorList>
    </citation>
    <scope>NUCLEOTIDE SEQUENCE [LARGE SCALE GENOMIC DNA]</scope>
    <source>
        <strain evidence="11 12">CCMP1335</strain>
    </source>
</reference>
<dbReference type="GO" id="GO:0015230">
    <property type="term" value="F:FAD transmembrane transporter activity"/>
    <property type="evidence" value="ECO:0000318"/>
    <property type="project" value="GO_Central"/>
</dbReference>
<feature type="repeat" description="Solcar" evidence="9">
    <location>
        <begin position="201"/>
        <end position="307"/>
    </location>
</feature>
<dbReference type="Pfam" id="PF00153">
    <property type="entry name" value="Mito_carr"/>
    <property type="match status" value="3"/>
</dbReference>
<evidence type="ECO:0000256" key="5">
    <source>
        <dbReference type="ARBA" id="ARBA00022737"/>
    </source>
</evidence>
<evidence type="ECO:0000256" key="10">
    <source>
        <dbReference type="RuleBase" id="RU000488"/>
    </source>
</evidence>
<dbReference type="HOGENOM" id="CLU_015166_6_3_1"/>
<dbReference type="PROSITE" id="PS50920">
    <property type="entry name" value="SOLCAR"/>
    <property type="match status" value="3"/>
</dbReference>
<dbReference type="eggNOG" id="KOG0769">
    <property type="taxonomic scope" value="Eukaryota"/>
</dbReference>
<feature type="repeat" description="Solcar" evidence="9">
    <location>
        <begin position="1"/>
        <end position="71"/>
    </location>
</feature>
<evidence type="ECO:0000313" key="11">
    <source>
        <dbReference type="EMBL" id="EED93570.1"/>
    </source>
</evidence>
<name>B8BWQ4_THAPS</name>
<keyword evidence="6" id="KW-1133">Transmembrane helix</keyword>
<proteinExistence type="inferred from homology"/>
<evidence type="ECO:0000313" key="12">
    <source>
        <dbReference type="Proteomes" id="UP000001449"/>
    </source>
</evidence>
<dbReference type="GO" id="GO:0051724">
    <property type="term" value="F:NAD transmembrane transporter activity"/>
    <property type="evidence" value="ECO:0000318"/>
    <property type="project" value="GO_Central"/>
</dbReference>
<dbReference type="RefSeq" id="XP_002288134.1">
    <property type="nucleotide sequence ID" value="XM_002288098.1"/>
</dbReference>
<comment type="subcellular location">
    <subcellularLocation>
        <location evidence="1">Peroxisome membrane</location>
        <topology evidence="1">Multi-pass membrane protein</topology>
    </subcellularLocation>
</comment>
<dbReference type="OMA" id="QFMIIES"/>
<dbReference type="GO" id="GO:0015217">
    <property type="term" value="F:ADP transmembrane transporter activity"/>
    <property type="evidence" value="ECO:0000318"/>
    <property type="project" value="GO_Central"/>
</dbReference>
<dbReference type="GO" id="GO:0005347">
    <property type="term" value="F:ATP transmembrane transporter activity"/>
    <property type="evidence" value="ECO:0000318"/>
    <property type="project" value="GO_Central"/>
</dbReference>
<dbReference type="SUPFAM" id="SSF103506">
    <property type="entry name" value="Mitochondrial carrier"/>
    <property type="match status" value="1"/>
</dbReference>
<evidence type="ECO:0000256" key="8">
    <source>
        <dbReference type="ARBA" id="ARBA00023140"/>
    </source>
</evidence>
<evidence type="ECO:0000256" key="2">
    <source>
        <dbReference type="ARBA" id="ARBA00006375"/>
    </source>
</evidence>
<evidence type="ECO:0000256" key="3">
    <source>
        <dbReference type="ARBA" id="ARBA00022448"/>
    </source>
</evidence>
<dbReference type="PANTHER" id="PTHR45939">
    <property type="entry name" value="PEROXISOMAL MEMBRANE PROTEIN PMP34-RELATED"/>
    <property type="match status" value="1"/>
</dbReference>
<dbReference type="GO" id="GO:0005778">
    <property type="term" value="C:peroxisomal membrane"/>
    <property type="evidence" value="ECO:0000318"/>
    <property type="project" value="GO_Central"/>
</dbReference>
<keyword evidence="8" id="KW-0576">Peroxisome</keyword>
<dbReference type="PaxDb" id="35128-Thaps261623"/>
<comment type="similarity">
    <text evidence="2 10">Belongs to the mitochondrial carrier (TC 2.A.29) family.</text>
</comment>
<dbReference type="PANTHER" id="PTHR45939:SF5">
    <property type="entry name" value="PEROXISOMAL MEMBRANE PROTEIN PMP34"/>
    <property type="match status" value="1"/>
</dbReference>
<dbReference type="KEGG" id="tps:THAPSDRAFT_261623"/>
<dbReference type="InterPro" id="IPR052217">
    <property type="entry name" value="Mito/Peroxisomal_Carrier"/>
</dbReference>
<evidence type="ECO:0000256" key="6">
    <source>
        <dbReference type="ARBA" id="ARBA00022989"/>
    </source>
</evidence>
<protein>
    <recommendedName>
        <fullName evidence="13">Mitochondrial carrier protein</fullName>
    </recommendedName>
</protein>
<feature type="non-terminal residue" evidence="11">
    <location>
        <position position="311"/>
    </location>
</feature>
<dbReference type="GO" id="GO:0015228">
    <property type="term" value="F:coenzyme A transmembrane transporter activity"/>
    <property type="evidence" value="ECO:0000318"/>
    <property type="project" value="GO_Central"/>
</dbReference>
<evidence type="ECO:0008006" key="13">
    <source>
        <dbReference type="Google" id="ProtNLM"/>
    </source>
</evidence>
<keyword evidence="3 10" id="KW-0813">Transport</keyword>
<feature type="repeat" description="Solcar" evidence="9">
    <location>
        <begin position="89"/>
        <end position="184"/>
    </location>
</feature>
<dbReference type="GeneID" id="7442427"/>
<keyword evidence="5" id="KW-0677">Repeat</keyword>
<dbReference type="GO" id="GO:0080122">
    <property type="term" value="F:AMP transmembrane transporter activity"/>
    <property type="evidence" value="ECO:0000318"/>
    <property type="project" value="GO_Central"/>
</dbReference>
<reference evidence="11 12" key="1">
    <citation type="journal article" date="2004" name="Science">
        <title>The genome of the diatom Thalassiosira pseudonana: ecology, evolution, and metabolism.</title>
        <authorList>
            <person name="Armbrust E.V."/>
            <person name="Berges J.A."/>
            <person name="Bowler C."/>
            <person name="Green B.R."/>
            <person name="Martinez D."/>
            <person name="Putnam N.H."/>
            <person name="Zhou S."/>
            <person name="Allen A.E."/>
            <person name="Apt K.E."/>
            <person name="Bechner M."/>
            <person name="Brzezinski M.A."/>
            <person name="Chaal B.K."/>
            <person name="Chiovitti A."/>
            <person name="Davis A.K."/>
            <person name="Demarest M.S."/>
            <person name="Detter J.C."/>
            <person name="Glavina T."/>
            <person name="Goodstein D."/>
            <person name="Hadi M.Z."/>
            <person name="Hellsten U."/>
            <person name="Hildebrand M."/>
            <person name="Jenkins B.D."/>
            <person name="Jurka J."/>
            <person name="Kapitonov V.V."/>
            <person name="Kroger N."/>
            <person name="Lau W.W."/>
            <person name="Lane T.W."/>
            <person name="Larimer F.W."/>
            <person name="Lippmeier J.C."/>
            <person name="Lucas S."/>
            <person name="Medina M."/>
            <person name="Montsant A."/>
            <person name="Obornik M."/>
            <person name="Parker M.S."/>
            <person name="Palenik B."/>
            <person name="Pazour G.J."/>
            <person name="Richardson P.M."/>
            <person name="Rynearson T.A."/>
            <person name="Saito M.A."/>
            <person name="Schwartz D.C."/>
            <person name="Thamatrakoln K."/>
            <person name="Valentin K."/>
            <person name="Vardi A."/>
            <person name="Wilkerson F.P."/>
            <person name="Rokhsar D.S."/>
        </authorList>
    </citation>
    <scope>NUCLEOTIDE SEQUENCE [LARGE SCALE GENOMIC DNA]</scope>
    <source>
        <strain evidence="11 12">CCMP1335</strain>
    </source>
</reference>
<feature type="non-terminal residue" evidence="11">
    <location>
        <position position="1"/>
    </location>
</feature>
<accession>B8BWQ4</accession>
<dbReference type="STRING" id="35128.B8BWQ4"/>
<evidence type="ECO:0000256" key="9">
    <source>
        <dbReference type="PROSITE-ProRule" id="PRU00282"/>
    </source>
</evidence>
<dbReference type="AlphaFoldDB" id="B8BWQ4"/>
<evidence type="ECO:0000256" key="1">
    <source>
        <dbReference type="ARBA" id="ARBA00004585"/>
    </source>
</evidence>
<evidence type="ECO:0000256" key="4">
    <source>
        <dbReference type="ARBA" id="ARBA00022692"/>
    </source>
</evidence>
<keyword evidence="4 9" id="KW-0812">Transmembrane</keyword>
<organism evidence="11 12">
    <name type="scientific">Thalassiosira pseudonana</name>
    <name type="common">Marine diatom</name>
    <name type="synonym">Cyclotella nana</name>
    <dbReference type="NCBI Taxonomy" id="35128"/>
    <lineage>
        <taxon>Eukaryota</taxon>
        <taxon>Sar</taxon>
        <taxon>Stramenopiles</taxon>
        <taxon>Ochrophyta</taxon>
        <taxon>Bacillariophyta</taxon>
        <taxon>Coscinodiscophyceae</taxon>
        <taxon>Thalassiosirophycidae</taxon>
        <taxon>Thalassiosirales</taxon>
        <taxon>Thalassiosiraceae</taxon>
        <taxon>Thalassiosira</taxon>
    </lineage>
</organism>
<sequence>GSFGSALAILVFYPLERVRVELQSQGGGEVGTSVERDDGKRTLYKGASHMATTLMISNFIFFYALQVTKRTLTSISGDEGDYHQQKENSKIGTSLLASSLAGAINVFLTNPLWVASLRIMESKGEGGSIKQHKQMQQQPTLWAVIHGIATKEGIPQLWSGTLTSLLLVSNPIIQHFLYDHLRIWLFERRRRHNTAHSGGDGRHAEAFAFGAMSKTVATVVTYPLQLAQVLLRLQSKKLPSTPDGKDDHTTSHEATATVEYNGMIDCLYQQFTAGGVPAMFKGMNAKLLQTVLTAAFTFLTYEQTLVLVGRL</sequence>
<dbReference type="InterPro" id="IPR018108">
    <property type="entry name" value="MCP_transmembrane"/>
</dbReference>